<name>A0A2P2KTS9_RHIMU</name>
<organism evidence="1">
    <name type="scientific">Rhizophora mucronata</name>
    <name type="common">Asiatic mangrove</name>
    <dbReference type="NCBI Taxonomy" id="61149"/>
    <lineage>
        <taxon>Eukaryota</taxon>
        <taxon>Viridiplantae</taxon>
        <taxon>Streptophyta</taxon>
        <taxon>Embryophyta</taxon>
        <taxon>Tracheophyta</taxon>
        <taxon>Spermatophyta</taxon>
        <taxon>Magnoliopsida</taxon>
        <taxon>eudicotyledons</taxon>
        <taxon>Gunneridae</taxon>
        <taxon>Pentapetalae</taxon>
        <taxon>rosids</taxon>
        <taxon>fabids</taxon>
        <taxon>Malpighiales</taxon>
        <taxon>Rhizophoraceae</taxon>
        <taxon>Rhizophora</taxon>
    </lineage>
</organism>
<evidence type="ECO:0000313" key="1">
    <source>
        <dbReference type="EMBL" id="MBX09093.1"/>
    </source>
</evidence>
<reference evidence="1" key="1">
    <citation type="submission" date="2018-02" db="EMBL/GenBank/DDBJ databases">
        <title>Rhizophora mucronata_Transcriptome.</title>
        <authorList>
            <person name="Meera S.P."/>
            <person name="Sreeshan A."/>
            <person name="Augustine A."/>
        </authorList>
    </citation>
    <scope>NUCLEOTIDE SEQUENCE</scope>
    <source>
        <tissue evidence="1">Leaf</tissue>
    </source>
</reference>
<sequence>MIPGLITCTSNSVEEFYFFQLIL</sequence>
<proteinExistence type="predicted"/>
<dbReference type="AlphaFoldDB" id="A0A2P2KTS9"/>
<protein>
    <submittedName>
        <fullName evidence="1">Uncharacterized protein</fullName>
    </submittedName>
</protein>
<dbReference type="EMBL" id="GGEC01028609">
    <property type="protein sequence ID" value="MBX09093.1"/>
    <property type="molecule type" value="Transcribed_RNA"/>
</dbReference>
<accession>A0A2P2KTS9</accession>